<dbReference type="PROSITE" id="PS00041">
    <property type="entry name" value="HTH_ARAC_FAMILY_1"/>
    <property type="match status" value="1"/>
</dbReference>
<dbReference type="SMART" id="SM00342">
    <property type="entry name" value="HTH_ARAC"/>
    <property type="match status" value="1"/>
</dbReference>
<organism evidence="11 12">
    <name type="scientific">Candidatus Pristimantibacillus lignocellulolyticus</name>
    <dbReference type="NCBI Taxonomy" id="2994561"/>
    <lineage>
        <taxon>Bacteria</taxon>
        <taxon>Bacillati</taxon>
        <taxon>Bacillota</taxon>
        <taxon>Bacilli</taxon>
        <taxon>Bacillales</taxon>
        <taxon>Paenibacillaceae</taxon>
        <taxon>Candidatus Pristimantibacillus</taxon>
    </lineage>
</organism>
<sequence length="539" mass="63267">MFKLMLVEDEPIIREGLKYYFDWENLHFTTIIEAENGQEGIELALKERPDLIITDIRMPVLNGLDMIEQLRSQLPNSLFVILTGYSDFEYAKRAIQLGGITEYLLKPLQYDISLATIEKCSTLLLEQQQLHLHKLSIEKDLILHEQFKASDFIRSILTEENDWSTSQFIGTMNIDQYCFSPFIFSYIPSTNGHRVTNKYWHAAIEQLIQESTSQLVGNTSELKVITYYWKNKVYGLILCPINTEVKIVAERNSINDKLQKIYKDTGMFLFLSQSETTHHLSELQQRYKLLEINLYQRYFRTEHYYALITTPSTAKKKPIQLDDNEKQLILQCLQLDASKSIETLKLQFTKQLAHASPESLLAYMQELISITVRFAQKNNIQIEGIYNDRLFNLSFLDDFISLEHLINRIGEWIVQLNRDYSNAHQESDLLRDDQLFPKIEKFIIDNIDQDITLQMVAVRFFYNPSYLSRLFKQKLNKNYSLFQAEVRIKYAQKCLADPQHSVVDICNMSGYRSYKHFVKTFKLVTNMTPTVYRKQLGLM</sequence>
<keyword evidence="3 8" id="KW-0597">Phosphoprotein</keyword>
<dbReference type="GO" id="GO:0043565">
    <property type="term" value="F:sequence-specific DNA binding"/>
    <property type="evidence" value="ECO:0007669"/>
    <property type="project" value="InterPro"/>
</dbReference>
<dbReference type="Gene3D" id="1.10.10.60">
    <property type="entry name" value="Homeodomain-like"/>
    <property type="match status" value="2"/>
</dbReference>
<dbReference type="SUPFAM" id="SSF46689">
    <property type="entry name" value="Homeodomain-like"/>
    <property type="match status" value="2"/>
</dbReference>
<evidence type="ECO:0000313" key="11">
    <source>
        <dbReference type="EMBL" id="URN95050.1"/>
    </source>
</evidence>
<evidence type="ECO:0000259" key="10">
    <source>
        <dbReference type="PROSITE" id="PS50110"/>
    </source>
</evidence>
<dbReference type="KEGG" id="plig:NAG76_01985"/>
<keyword evidence="5" id="KW-0805">Transcription regulation</keyword>
<evidence type="ECO:0000256" key="5">
    <source>
        <dbReference type="ARBA" id="ARBA00023015"/>
    </source>
</evidence>
<dbReference type="Pfam" id="PF12833">
    <property type="entry name" value="HTH_18"/>
    <property type="match status" value="1"/>
</dbReference>
<dbReference type="EMBL" id="CP097899">
    <property type="protein sequence ID" value="URN95050.1"/>
    <property type="molecule type" value="Genomic_DNA"/>
</dbReference>
<comment type="subcellular location">
    <subcellularLocation>
        <location evidence="1">Cytoplasm</location>
    </subcellularLocation>
</comment>
<protein>
    <submittedName>
        <fullName evidence="11">Response regulator</fullName>
    </submittedName>
</protein>
<evidence type="ECO:0000256" key="2">
    <source>
        <dbReference type="ARBA" id="ARBA00022490"/>
    </source>
</evidence>
<feature type="domain" description="Response regulatory" evidence="10">
    <location>
        <begin position="3"/>
        <end position="121"/>
    </location>
</feature>
<evidence type="ECO:0000256" key="8">
    <source>
        <dbReference type="PROSITE-ProRule" id="PRU00169"/>
    </source>
</evidence>
<keyword evidence="4" id="KW-0902">Two-component regulatory system</keyword>
<evidence type="ECO:0000259" key="9">
    <source>
        <dbReference type="PROSITE" id="PS01124"/>
    </source>
</evidence>
<feature type="modified residue" description="4-aspartylphosphate" evidence="8">
    <location>
        <position position="55"/>
    </location>
</feature>
<dbReference type="PROSITE" id="PS50110">
    <property type="entry name" value="RESPONSE_REGULATORY"/>
    <property type="match status" value="1"/>
</dbReference>
<dbReference type="GO" id="GO:0003700">
    <property type="term" value="F:DNA-binding transcription factor activity"/>
    <property type="evidence" value="ECO:0007669"/>
    <property type="project" value="InterPro"/>
</dbReference>
<dbReference type="SUPFAM" id="SSF52172">
    <property type="entry name" value="CheY-like"/>
    <property type="match status" value="1"/>
</dbReference>
<evidence type="ECO:0000256" key="7">
    <source>
        <dbReference type="ARBA" id="ARBA00023163"/>
    </source>
</evidence>
<dbReference type="AlphaFoldDB" id="A0A9J6ZFU5"/>
<keyword evidence="7" id="KW-0804">Transcription</keyword>
<dbReference type="InterPro" id="IPR011006">
    <property type="entry name" value="CheY-like_superfamily"/>
</dbReference>
<dbReference type="SMART" id="SM00448">
    <property type="entry name" value="REC"/>
    <property type="match status" value="1"/>
</dbReference>
<dbReference type="InterPro" id="IPR009057">
    <property type="entry name" value="Homeodomain-like_sf"/>
</dbReference>
<dbReference type="InterPro" id="IPR018060">
    <property type="entry name" value="HTH_AraC"/>
</dbReference>
<dbReference type="CDD" id="cd17536">
    <property type="entry name" value="REC_YesN-like"/>
    <property type="match status" value="1"/>
</dbReference>
<feature type="domain" description="HTH araC/xylS-type" evidence="9">
    <location>
        <begin position="437"/>
        <end position="535"/>
    </location>
</feature>
<evidence type="ECO:0000313" key="12">
    <source>
        <dbReference type="Proteomes" id="UP001056756"/>
    </source>
</evidence>
<gene>
    <name evidence="11" type="ORF">NAG76_01985</name>
</gene>
<dbReference type="InterPro" id="IPR001789">
    <property type="entry name" value="Sig_transdc_resp-reg_receiver"/>
</dbReference>
<dbReference type="Proteomes" id="UP001056756">
    <property type="component" value="Chromosome"/>
</dbReference>
<dbReference type="InterPro" id="IPR018062">
    <property type="entry name" value="HTH_AraC-typ_CS"/>
</dbReference>
<dbReference type="GO" id="GO:0005737">
    <property type="term" value="C:cytoplasm"/>
    <property type="evidence" value="ECO:0007669"/>
    <property type="project" value="UniProtKB-SubCell"/>
</dbReference>
<evidence type="ECO:0000256" key="3">
    <source>
        <dbReference type="ARBA" id="ARBA00022553"/>
    </source>
</evidence>
<dbReference type="PROSITE" id="PS01124">
    <property type="entry name" value="HTH_ARAC_FAMILY_2"/>
    <property type="match status" value="1"/>
</dbReference>
<proteinExistence type="predicted"/>
<dbReference type="InterPro" id="IPR051552">
    <property type="entry name" value="HptR"/>
</dbReference>
<accession>A0A9J6ZFU5</accession>
<name>A0A9J6ZFU5_9BACL</name>
<evidence type="ECO:0000256" key="4">
    <source>
        <dbReference type="ARBA" id="ARBA00023012"/>
    </source>
</evidence>
<dbReference type="Pfam" id="PF00072">
    <property type="entry name" value="Response_reg"/>
    <property type="match status" value="1"/>
</dbReference>
<dbReference type="PANTHER" id="PTHR42713:SF3">
    <property type="entry name" value="TRANSCRIPTIONAL REGULATORY PROTEIN HPTR"/>
    <property type="match status" value="1"/>
</dbReference>
<reference evidence="11" key="1">
    <citation type="submission" date="2022-05" db="EMBL/GenBank/DDBJ databases">
        <title>Novel bacterial taxa in a minimal lignocellulolytic consortium and its capacity to transform plastics disclosed by genome-resolved metagenomics.</title>
        <authorList>
            <person name="Rodriguez C.A.D."/>
            <person name="Diaz-Garcia L."/>
            <person name="Herrera K."/>
            <person name="Tarazona N.A."/>
            <person name="Sproer C."/>
            <person name="Overmann J."/>
            <person name="Jimenez D.J."/>
        </authorList>
    </citation>
    <scope>NUCLEOTIDE SEQUENCE</scope>
    <source>
        <strain evidence="11">MAG5</strain>
    </source>
</reference>
<dbReference type="GO" id="GO:0000160">
    <property type="term" value="P:phosphorelay signal transduction system"/>
    <property type="evidence" value="ECO:0007669"/>
    <property type="project" value="UniProtKB-KW"/>
</dbReference>
<evidence type="ECO:0000256" key="6">
    <source>
        <dbReference type="ARBA" id="ARBA00023125"/>
    </source>
</evidence>
<dbReference type="PANTHER" id="PTHR42713">
    <property type="entry name" value="HISTIDINE KINASE-RELATED"/>
    <property type="match status" value="1"/>
</dbReference>
<keyword evidence="6" id="KW-0238">DNA-binding</keyword>
<evidence type="ECO:0000256" key="1">
    <source>
        <dbReference type="ARBA" id="ARBA00004496"/>
    </source>
</evidence>
<keyword evidence="2" id="KW-0963">Cytoplasm</keyword>
<dbReference type="Gene3D" id="3.40.50.2300">
    <property type="match status" value="1"/>
</dbReference>